<comment type="caution">
    <text evidence="2">The sequence shown here is derived from an EMBL/GenBank/DDBJ whole genome shotgun (WGS) entry which is preliminary data.</text>
</comment>
<dbReference type="InterPro" id="IPR016181">
    <property type="entry name" value="Acyl_CoA_acyltransferase"/>
</dbReference>
<dbReference type="Pfam" id="PF14542">
    <property type="entry name" value="Acetyltransf_CG"/>
    <property type="match status" value="1"/>
</dbReference>
<evidence type="ECO:0000259" key="1">
    <source>
        <dbReference type="PROSITE" id="PS51729"/>
    </source>
</evidence>
<reference evidence="3" key="1">
    <citation type="journal article" date="2019" name="Int. J. Syst. Evol. Microbiol.">
        <title>The Global Catalogue of Microorganisms (GCM) 10K type strain sequencing project: providing services to taxonomists for standard genome sequencing and annotation.</title>
        <authorList>
            <consortium name="The Broad Institute Genomics Platform"/>
            <consortium name="The Broad Institute Genome Sequencing Center for Infectious Disease"/>
            <person name="Wu L."/>
            <person name="Ma J."/>
        </authorList>
    </citation>
    <scope>NUCLEOTIDE SEQUENCE [LARGE SCALE GENOMIC DNA]</scope>
    <source>
        <strain evidence="3">KCTC 42083</strain>
    </source>
</reference>
<keyword evidence="2" id="KW-0808">Transferase</keyword>
<proteinExistence type="predicted"/>
<dbReference type="SUPFAM" id="SSF55729">
    <property type="entry name" value="Acyl-CoA N-acyltransferases (Nat)"/>
    <property type="match status" value="1"/>
</dbReference>
<name>A0A8H9IH92_9BURK</name>
<dbReference type="InterPro" id="IPR031165">
    <property type="entry name" value="GNAT_YJDJ"/>
</dbReference>
<feature type="domain" description="N-acetyltransferase" evidence="1">
    <location>
        <begin position="11"/>
        <end position="96"/>
    </location>
</feature>
<evidence type="ECO:0000313" key="2">
    <source>
        <dbReference type="EMBL" id="GHC46331.1"/>
    </source>
</evidence>
<dbReference type="Gene3D" id="3.40.630.30">
    <property type="match status" value="1"/>
</dbReference>
<evidence type="ECO:0000313" key="3">
    <source>
        <dbReference type="Proteomes" id="UP000608923"/>
    </source>
</evidence>
<dbReference type="PANTHER" id="PTHR31435">
    <property type="entry name" value="PROTEIN NATD1"/>
    <property type="match status" value="1"/>
</dbReference>
<dbReference type="EMBL" id="BMZN01000002">
    <property type="protein sequence ID" value="GHC46331.1"/>
    <property type="molecule type" value="Genomic_DNA"/>
</dbReference>
<protein>
    <submittedName>
        <fullName evidence="2">N-acetyltransferase</fullName>
    </submittedName>
</protein>
<accession>A0A8H9IH92</accession>
<organism evidence="2 3">
    <name type="scientific">Alcaligenes pakistanensis</name>
    <dbReference type="NCBI Taxonomy" id="1482717"/>
    <lineage>
        <taxon>Bacteria</taxon>
        <taxon>Pseudomonadati</taxon>
        <taxon>Pseudomonadota</taxon>
        <taxon>Betaproteobacteria</taxon>
        <taxon>Burkholderiales</taxon>
        <taxon>Alcaligenaceae</taxon>
        <taxon>Alcaligenes</taxon>
    </lineage>
</organism>
<dbReference type="Proteomes" id="UP000608923">
    <property type="component" value="Unassembled WGS sequence"/>
</dbReference>
<dbReference type="InterPro" id="IPR045057">
    <property type="entry name" value="Gcn5-rel_NAT"/>
</dbReference>
<dbReference type="PROSITE" id="PS51729">
    <property type="entry name" value="GNAT_YJDJ"/>
    <property type="match status" value="1"/>
</dbReference>
<dbReference type="PANTHER" id="PTHR31435:SF9">
    <property type="entry name" value="PROTEIN NATD1"/>
    <property type="match status" value="1"/>
</dbReference>
<sequence>MKEIAITTEIHHDPQARLFYCDVENLRCVIEYELDDAIMSITHTRVPTELEGRGIAGQLTRFALETAKNQQWKVRPLCSYAVVYFRRHPEYAELLA</sequence>
<gene>
    <name evidence="2" type="ORF">GCM10010096_17180</name>
</gene>
<dbReference type="GO" id="GO:0016740">
    <property type="term" value="F:transferase activity"/>
    <property type="evidence" value="ECO:0007669"/>
    <property type="project" value="UniProtKB-KW"/>
</dbReference>
<dbReference type="RefSeq" id="WP_373296506.1">
    <property type="nucleotide sequence ID" value="NZ_BMZN01000002.1"/>
</dbReference>
<dbReference type="AlphaFoldDB" id="A0A8H9IH92"/>
<keyword evidence="3" id="KW-1185">Reference proteome</keyword>